<gene>
    <name evidence="2" type="ORF">E6Q11_00025</name>
</gene>
<protein>
    <recommendedName>
        <fullName evidence="1">SLH domain-containing protein</fullName>
    </recommendedName>
</protein>
<dbReference type="EMBL" id="SSDS01000001">
    <property type="protein sequence ID" value="TXG78961.1"/>
    <property type="molecule type" value="Genomic_DNA"/>
</dbReference>
<feature type="domain" description="SLH" evidence="1">
    <location>
        <begin position="82"/>
        <end position="144"/>
    </location>
</feature>
<dbReference type="Proteomes" id="UP000321026">
    <property type="component" value="Unassembled WGS sequence"/>
</dbReference>
<sequence>MYDPETGETYFPEEETSIEEPELVLESAPETVANVDIPVSYRDIDFSAFKGPGEFSPRQEVISIAVRINRIELTSNYICKNIYSDTTGYGVSPWTCQFAERAQAAGLISGSRSTFRPLDSVTRAEAYAILLKSACIVPNITPDNWQIGVIESAMEYGLTVRDIESFAPNRPIQASEVYTIASRVKALLEAHPEMCGD</sequence>
<dbReference type="PROSITE" id="PS51272">
    <property type="entry name" value="SLH"/>
    <property type="match status" value="1"/>
</dbReference>
<proteinExistence type="predicted"/>
<evidence type="ECO:0000313" key="3">
    <source>
        <dbReference type="Proteomes" id="UP000321026"/>
    </source>
</evidence>
<comment type="caution">
    <text evidence="2">The sequence shown here is derived from an EMBL/GenBank/DDBJ whole genome shotgun (WGS) entry which is preliminary data.</text>
</comment>
<reference evidence="2 3" key="1">
    <citation type="submission" date="2018-09" db="EMBL/GenBank/DDBJ databases">
        <title>Metagenome Assembled Genomes from an Advanced Water Purification Facility.</title>
        <authorList>
            <person name="Stamps B.W."/>
            <person name="Spear J.R."/>
        </authorList>
    </citation>
    <scope>NUCLEOTIDE SEQUENCE [LARGE SCALE GENOMIC DNA]</scope>
    <source>
        <strain evidence="2">Bin_63_2</strain>
    </source>
</reference>
<accession>A0A5C7JBM7</accession>
<dbReference type="InterPro" id="IPR001119">
    <property type="entry name" value="SLH_dom"/>
</dbReference>
<organism evidence="2 3">
    <name type="scientific">Candidatus Dojkabacteria bacterium</name>
    <dbReference type="NCBI Taxonomy" id="2099670"/>
    <lineage>
        <taxon>Bacteria</taxon>
        <taxon>Candidatus Dojkabacteria</taxon>
    </lineage>
</organism>
<evidence type="ECO:0000259" key="1">
    <source>
        <dbReference type="PROSITE" id="PS51272"/>
    </source>
</evidence>
<dbReference type="Pfam" id="PF00395">
    <property type="entry name" value="SLH"/>
    <property type="match status" value="1"/>
</dbReference>
<name>A0A5C7JBM7_9BACT</name>
<dbReference type="AlphaFoldDB" id="A0A5C7JBM7"/>
<evidence type="ECO:0000313" key="2">
    <source>
        <dbReference type="EMBL" id="TXG78961.1"/>
    </source>
</evidence>